<evidence type="ECO:0008006" key="4">
    <source>
        <dbReference type="Google" id="ProtNLM"/>
    </source>
</evidence>
<dbReference type="VEuPathDB" id="CryptoDB:Vbra_16744"/>
<organism evidence="2 3">
    <name type="scientific">Vitrella brassicaformis (strain CCMP3155)</name>
    <dbReference type="NCBI Taxonomy" id="1169540"/>
    <lineage>
        <taxon>Eukaryota</taxon>
        <taxon>Sar</taxon>
        <taxon>Alveolata</taxon>
        <taxon>Colpodellida</taxon>
        <taxon>Vitrellaceae</taxon>
        <taxon>Vitrella</taxon>
    </lineage>
</organism>
<dbReference type="InParanoid" id="A0A0G4G1L6"/>
<feature type="compositionally biased region" description="Basic residues" evidence="1">
    <location>
        <begin position="704"/>
        <end position="713"/>
    </location>
</feature>
<reference evidence="2 3" key="1">
    <citation type="submission" date="2014-11" db="EMBL/GenBank/DDBJ databases">
        <authorList>
            <person name="Zhu J."/>
            <person name="Qi W."/>
            <person name="Song R."/>
        </authorList>
    </citation>
    <scope>NUCLEOTIDE SEQUENCE [LARGE SCALE GENOMIC DNA]</scope>
</reference>
<keyword evidence="3" id="KW-1185">Reference proteome</keyword>
<evidence type="ECO:0000256" key="1">
    <source>
        <dbReference type="SAM" id="MobiDB-lite"/>
    </source>
</evidence>
<protein>
    <recommendedName>
        <fullName evidence="4">Protein kinase domain-containing protein</fullName>
    </recommendedName>
</protein>
<accession>A0A0G4G1L6</accession>
<name>A0A0G4G1L6_VITBC</name>
<feature type="region of interest" description="Disordered" evidence="1">
    <location>
        <begin position="39"/>
        <end position="58"/>
    </location>
</feature>
<sequence length="713" mass="76254">MWPAATSSKPLSPSTAHHAPVFSVSSACIFSGRIATVREGRKRQQHQRKRLWSSSSNKQVTAAADTAMAASDSRTLLHSGDGQEYELHEKLGGGTYATTYAGMWNGRSAAFKTLLLPTVADGKGERLIAATIERSRLESLRESVSEADLTPIEGAIRPYSRGRDRREPPGCARRQRHAGVTAGGIDLSVRWLTRGLWHLTRCHRSLLSLGVICPDNFLKDMFLHKKELSKNELPPPSPAHTTPSDDLLLPSIGAIMIDLASSVRATHNLPSRLQCEPVTATSKMRPPARIQSPCAADPLLLSQQVAEQQTPNGTPAALDEVTALVLARAWQEEGSSPGSMTEGEQKALWDALARAERRMRGAGDGRVFECDGGGESVWMDEQTAVDGIGQLILRLLRSDTIVPMVVPPTRGNATAEDDARIVEGMCARAALDGLETFHKTTNPHTGLPHQPPSAHAVPSLLDRINSEPHLTWVKGVAAWPANLARHACHPDLSGRRITLADIERSLYALHEHFLKENFVVQASVWEAEATADQVMDLATTVADEQGCVPFVSLFRGAAFRQPPQPPVTATPVAATAAAAAAAGSQVDTDSAPPARSLPDAPPAAVPGRTPLATPPAELESPGRAPLAPPPAAELGGGTYATTYAGMWNGRSAAFKTLLLPTVADGKGERDNSIIAATIERSCLENLCESVGEADLTPIEDRPTRARPHSRSPD</sequence>
<evidence type="ECO:0000313" key="2">
    <source>
        <dbReference type="EMBL" id="CEM21926.1"/>
    </source>
</evidence>
<dbReference type="AlphaFoldDB" id="A0A0G4G1L6"/>
<dbReference type="Proteomes" id="UP000041254">
    <property type="component" value="Unassembled WGS sequence"/>
</dbReference>
<proteinExistence type="predicted"/>
<dbReference type="EMBL" id="CDMY01000545">
    <property type="protein sequence ID" value="CEM21926.1"/>
    <property type="molecule type" value="Genomic_DNA"/>
</dbReference>
<gene>
    <name evidence="2" type="ORF">Vbra_16744</name>
</gene>
<feature type="region of interest" description="Disordered" evidence="1">
    <location>
        <begin position="692"/>
        <end position="713"/>
    </location>
</feature>
<evidence type="ECO:0000313" key="3">
    <source>
        <dbReference type="Proteomes" id="UP000041254"/>
    </source>
</evidence>
<feature type="region of interest" description="Disordered" evidence="1">
    <location>
        <begin position="583"/>
        <end position="633"/>
    </location>
</feature>
<feature type="compositionally biased region" description="Basic residues" evidence="1">
    <location>
        <begin position="40"/>
        <end position="51"/>
    </location>
</feature>